<dbReference type="RefSeq" id="WP_203758695.1">
    <property type="nucleotide sequence ID" value="NZ_BONK01000022.1"/>
</dbReference>
<dbReference type="EMBL" id="BONK01000022">
    <property type="protein sequence ID" value="GIG23634.1"/>
    <property type="molecule type" value="Genomic_DNA"/>
</dbReference>
<comment type="caution">
    <text evidence="1">The sequence shown here is derived from an EMBL/GenBank/DDBJ whole genome shotgun (WGS) entry which is preliminary data.</text>
</comment>
<dbReference type="Proteomes" id="UP000632740">
    <property type="component" value="Unassembled WGS sequence"/>
</dbReference>
<keyword evidence="2" id="KW-1185">Reference proteome</keyword>
<protein>
    <submittedName>
        <fullName evidence="1">Uncharacterized protein</fullName>
    </submittedName>
</protein>
<name>A0A919U4Z0_9CELL</name>
<dbReference type="AlphaFoldDB" id="A0A919U4Z0"/>
<evidence type="ECO:0000313" key="1">
    <source>
        <dbReference type="EMBL" id="GIG23634.1"/>
    </source>
</evidence>
<evidence type="ECO:0000313" key="2">
    <source>
        <dbReference type="Proteomes" id="UP000632740"/>
    </source>
</evidence>
<sequence length="64" mass="7207">MADRKRWIEGDPDDPRTQIEVGVLLANGRLAGRRFASPAEAEAWARPEEGEQVVEYSFLCDCDL</sequence>
<accession>A0A919U4Z0</accession>
<reference evidence="1" key="1">
    <citation type="submission" date="2021-01" db="EMBL/GenBank/DDBJ databases">
        <title>Whole genome shotgun sequence of Cellulomonas chitinilytica NBRC 110799.</title>
        <authorList>
            <person name="Komaki H."/>
            <person name="Tamura T."/>
        </authorList>
    </citation>
    <scope>NUCLEOTIDE SEQUENCE</scope>
    <source>
        <strain evidence="1">NBRC 110799</strain>
    </source>
</reference>
<proteinExistence type="predicted"/>
<organism evidence="1 2">
    <name type="scientific">Cellulomonas chitinilytica</name>
    <dbReference type="NCBI Taxonomy" id="398759"/>
    <lineage>
        <taxon>Bacteria</taxon>
        <taxon>Bacillati</taxon>
        <taxon>Actinomycetota</taxon>
        <taxon>Actinomycetes</taxon>
        <taxon>Micrococcales</taxon>
        <taxon>Cellulomonadaceae</taxon>
        <taxon>Cellulomonas</taxon>
    </lineage>
</organism>
<gene>
    <name evidence="1" type="ORF">Cch01nite_43580</name>
</gene>